<comment type="subcellular location">
    <subcellularLocation>
        <location evidence="1 7">Cell membrane</location>
        <topology evidence="1 7">Multi-pass membrane protein</topology>
    </subcellularLocation>
</comment>
<dbReference type="InterPro" id="IPR035906">
    <property type="entry name" value="MetI-like_sf"/>
</dbReference>
<keyword evidence="3" id="KW-1003">Cell membrane</keyword>
<feature type="transmembrane region" description="Helical" evidence="7">
    <location>
        <begin position="217"/>
        <end position="237"/>
    </location>
</feature>
<dbReference type="STRING" id="1122204.SAMN05421781_1543"/>
<dbReference type="InterPro" id="IPR051393">
    <property type="entry name" value="ABC_transporter_permease"/>
</dbReference>
<feature type="domain" description="ABC transmembrane type-1" evidence="8">
    <location>
        <begin position="212"/>
        <end position="426"/>
    </location>
</feature>
<evidence type="ECO:0000256" key="5">
    <source>
        <dbReference type="ARBA" id="ARBA00022989"/>
    </source>
</evidence>
<dbReference type="GO" id="GO:0005886">
    <property type="term" value="C:plasma membrane"/>
    <property type="evidence" value="ECO:0007669"/>
    <property type="project" value="UniProtKB-SubCell"/>
</dbReference>
<feature type="transmembrane region" description="Helical" evidence="7">
    <location>
        <begin position="249"/>
        <end position="270"/>
    </location>
</feature>
<feature type="transmembrane region" description="Helical" evidence="7">
    <location>
        <begin position="290"/>
        <end position="310"/>
    </location>
</feature>
<reference evidence="9 10" key="1">
    <citation type="submission" date="2016-10" db="EMBL/GenBank/DDBJ databases">
        <authorList>
            <person name="de Groot N.N."/>
        </authorList>
    </citation>
    <scope>NUCLEOTIDE SEQUENCE [LARGE SCALE GENOMIC DNA]</scope>
    <source>
        <strain evidence="9 10">DSM 23126</strain>
    </source>
</reference>
<name>A0A1H2TRZ0_9BACI</name>
<evidence type="ECO:0000259" key="8">
    <source>
        <dbReference type="PROSITE" id="PS50928"/>
    </source>
</evidence>
<organism evidence="9 10">
    <name type="scientific">Marinococcus luteus</name>
    <dbReference type="NCBI Taxonomy" id="1122204"/>
    <lineage>
        <taxon>Bacteria</taxon>
        <taxon>Bacillati</taxon>
        <taxon>Bacillota</taxon>
        <taxon>Bacilli</taxon>
        <taxon>Bacillales</taxon>
        <taxon>Bacillaceae</taxon>
        <taxon>Marinococcus</taxon>
    </lineage>
</organism>
<dbReference type="OrthoDB" id="9783714at2"/>
<dbReference type="InterPro" id="IPR000515">
    <property type="entry name" value="MetI-like"/>
</dbReference>
<dbReference type="AlphaFoldDB" id="A0A1H2TRZ0"/>
<evidence type="ECO:0000313" key="10">
    <source>
        <dbReference type="Proteomes" id="UP000199488"/>
    </source>
</evidence>
<evidence type="ECO:0000256" key="2">
    <source>
        <dbReference type="ARBA" id="ARBA00022448"/>
    </source>
</evidence>
<dbReference type="Pfam" id="PF00528">
    <property type="entry name" value="BPD_transp_1"/>
    <property type="match status" value="1"/>
</dbReference>
<keyword evidence="2 7" id="KW-0813">Transport</keyword>
<evidence type="ECO:0000256" key="7">
    <source>
        <dbReference type="RuleBase" id="RU363032"/>
    </source>
</evidence>
<dbReference type="GO" id="GO:0055085">
    <property type="term" value="P:transmembrane transport"/>
    <property type="evidence" value="ECO:0007669"/>
    <property type="project" value="InterPro"/>
</dbReference>
<sequence length="441" mass="48287">MAGKPGRKFQLNEKQLGYAMVAPALVLILLVVIWPIMLSGWNSLFDYRLNDPTKSERIMTESLNLEEYADNRYLVEQGVNELSEAYPEGEETFNETWTVVQNHHEELVAEDAMASSYQEVNSMLNDYEPITDDNLRIQSIDGSWGSDFEAAMDEQIEAVTAVQQQADGDTAVEIGYLAAQLENLQGSVLSSNFVGLQNYADYLLDGRTWTALTNTTFFTIVSVGAELIIGLGVALLINRTFKGRGIVRASVLVPWAIPTAVAAMMWSYLFDGQSGVVAHYMAAVGLISDPGALLTTASGSMFSIIFADVWKTTPYMALLLLAGLQTIPNTQYEAAEVDGAGRVQKFFFVTLPLLKSAILVALLFRTLDAFRVFDLIYVLTGGGPANATESISVFAYKALFEQQNFGAGSALSVIVFVCVAIISFIFVKLLGSDLFPERAKK</sequence>
<dbReference type="SUPFAM" id="SSF161098">
    <property type="entry name" value="MetI-like"/>
    <property type="match status" value="1"/>
</dbReference>
<dbReference type="CDD" id="cd06261">
    <property type="entry name" value="TM_PBP2"/>
    <property type="match status" value="1"/>
</dbReference>
<proteinExistence type="inferred from homology"/>
<dbReference type="PROSITE" id="PS50928">
    <property type="entry name" value="ABC_TM1"/>
    <property type="match status" value="1"/>
</dbReference>
<dbReference type="PANTHER" id="PTHR30193">
    <property type="entry name" value="ABC TRANSPORTER PERMEASE PROTEIN"/>
    <property type="match status" value="1"/>
</dbReference>
<accession>A0A1H2TRZ0</accession>
<feature type="transmembrane region" description="Helical" evidence="7">
    <location>
        <begin position="16"/>
        <end position="37"/>
    </location>
</feature>
<dbReference type="PANTHER" id="PTHR30193:SF37">
    <property type="entry name" value="INNER MEMBRANE ABC TRANSPORTER PERMEASE PROTEIN YCJO"/>
    <property type="match status" value="1"/>
</dbReference>
<comment type="similarity">
    <text evidence="7">Belongs to the binding-protein-dependent transport system permease family.</text>
</comment>
<protein>
    <submittedName>
        <fullName evidence="9">Carbohydrate ABC transporter membrane protein 1, CUT1 family</fullName>
    </submittedName>
</protein>
<dbReference type="RefSeq" id="WP_091613280.1">
    <property type="nucleotide sequence ID" value="NZ_FNNC01000002.1"/>
</dbReference>
<feature type="transmembrane region" description="Helical" evidence="7">
    <location>
        <begin position="410"/>
        <end position="431"/>
    </location>
</feature>
<keyword evidence="6 7" id="KW-0472">Membrane</keyword>
<keyword evidence="4 7" id="KW-0812">Transmembrane</keyword>
<gene>
    <name evidence="9" type="ORF">SAMN05421781_1543</name>
</gene>
<evidence type="ECO:0000256" key="1">
    <source>
        <dbReference type="ARBA" id="ARBA00004651"/>
    </source>
</evidence>
<dbReference type="Gene3D" id="1.10.3720.10">
    <property type="entry name" value="MetI-like"/>
    <property type="match status" value="1"/>
</dbReference>
<evidence type="ECO:0000256" key="6">
    <source>
        <dbReference type="ARBA" id="ARBA00023136"/>
    </source>
</evidence>
<keyword evidence="10" id="KW-1185">Reference proteome</keyword>
<keyword evidence="5 7" id="KW-1133">Transmembrane helix</keyword>
<evidence type="ECO:0000256" key="4">
    <source>
        <dbReference type="ARBA" id="ARBA00022692"/>
    </source>
</evidence>
<dbReference type="Proteomes" id="UP000199488">
    <property type="component" value="Unassembled WGS sequence"/>
</dbReference>
<dbReference type="EMBL" id="FNNC01000002">
    <property type="protein sequence ID" value="SDW46498.1"/>
    <property type="molecule type" value="Genomic_DNA"/>
</dbReference>
<evidence type="ECO:0000313" key="9">
    <source>
        <dbReference type="EMBL" id="SDW46498.1"/>
    </source>
</evidence>
<evidence type="ECO:0000256" key="3">
    <source>
        <dbReference type="ARBA" id="ARBA00022475"/>
    </source>
</evidence>